<comment type="caution">
    <text evidence="1">The sequence shown here is derived from an EMBL/GenBank/DDBJ whole genome shotgun (WGS) entry which is preliminary data.</text>
</comment>
<name>A0ABW0Z495_9ACTN</name>
<dbReference type="EMBL" id="JBHSPB010000018">
    <property type="protein sequence ID" value="MFC5723566.1"/>
    <property type="molecule type" value="Genomic_DNA"/>
</dbReference>
<reference evidence="2" key="1">
    <citation type="journal article" date="2019" name="Int. J. Syst. Evol. Microbiol.">
        <title>The Global Catalogue of Microorganisms (GCM) 10K type strain sequencing project: providing services to taxonomists for standard genome sequencing and annotation.</title>
        <authorList>
            <consortium name="The Broad Institute Genomics Platform"/>
            <consortium name="The Broad Institute Genome Sequencing Center for Infectious Disease"/>
            <person name="Wu L."/>
            <person name="Ma J."/>
        </authorList>
    </citation>
    <scope>NUCLEOTIDE SEQUENCE [LARGE SCALE GENOMIC DNA]</scope>
    <source>
        <strain evidence="2">CGMCC 4.7304</strain>
    </source>
</reference>
<dbReference type="RefSeq" id="WP_390319863.1">
    <property type="nucleotide sequence ID" value="NZ_JBHSPB010000018.1"/>
</dbReference>
<accession>A0ABW0Z495</accession>
<keyword evidence="2" id="KW-1185">Reference proteome</keyword>
<dbReference type="Proteomes" id="UP001596083">
    <property type="component" value="Unassembled WGS sequence"/>
</dbReference>
<gene>
    <name evidence="1" type="ORF">ACFP1Z_25730</name>
</gene>
<sequence length="76" mass="8117">MPSPYAALTLVEVSPATVRHGDLIEVGDQQFAVDHVHELPDGGKRLCADSGASLHMRTGTRLFAMRLHQPPGGGSR</sequence>
<organism evidence="1 2">
    <name type="scientific">Streptomyces gamaensis</name>
    <dbReference type="NCBI Taxonomy" id="1763542"/>
    <lineage>
        <taxon>Bacteria</taxon>
        <taxon>Bacillati</taxon>
        <taxon>Actinomycetota</taxon>
        <taxon>Actinomycetes</taxon>
        <taxon>Kitasatosporales</taxon>
        <taxon>Streptomycetaceae</taxon>
        <taxon>Streptomyces</taxon>
    </lineage>
</organism>
<evidence type="ECO:0000313" key="2">
    <source>
        <dbReference type="Proteomes" id="UP001596083"/>
    </source>
</evidence>
<protein>
    <submittedName>
        <fullName evidence="1">Uncharacterized protein</fullName>
    </submittedName>
</protein>
<proteinExistence type="predicted"/>
<evidence type="ECO:0000313" key="1">
    <source>
        <dbReference type="EMBL" id="MFC5723566.1"/>
    </source>
</evidence>